<proteinExistence type="predicted"/>
<sequence length="40" mass="4312">VRIGLLSYRSNPFSGGQGIYVRHLSSALNKLGHEVEVLSG</sequence>
<feature type="non-terminal residue" evidence="1">
    <location>
        <position position="1"/>
    </location>
</feature>
<dbReference type="Gene3D" id="3.40.50.2000">
    <property type="entry name" value="Glycogen Phosphorylase B"/>
    <property type="match status" value="1"/>
</dbReference>
<name>A0A382UK08_9ZZZZ</name>
<feature type="non-terminal residue" evidence="1">
    <location>
        <position position="40"/>
    </location>
</feature>
<dbReference type="EMBL" id="UINC01144845">
    <property type="protein sequence ID" value="SVD34609.1"/>
    <property type="molecule type" value="Genomic_DNA"/>
</dbReference>
<organism evidence="1">
    <name type="scientific">marine metagenome</name>
    <dbReference type="NCBI Taxonomy" id="408172"/>
    <lineage>
        <taxon>unclassified sequences</taxon>
        <taxon>metagenomes</taxon>
        <taxon>ecological metagenomes</taxon>
    </lineage>
</organism>
<reference evidence="1" key="1">
    <citation type="submission" date="2018-05" db="EMBL/GenBank/DDBJ databases">
        <authorList>
            <person name="Lanie J.A."/>
            <person name="Ng W.-L."/>
            <person name="Kazmierczak K.M."/>
            <person name="Andrzejewski T.M."/>
            <person name="Davidsen T.M."/>
            <person name="Wayne K.J."/>
            <person name="Tettelin H."/>
            <person name="Glass J.I."/>
            <person name="Rusch D."/>
            <person name="Podicherti R."/>
            <person name="Tsui H.-C.T."/>
            <person name="Winkler M.E."/>
        </authorList>
    </citation>
    <scope>NUCLEOTIDE SEQUENCE</scope>
</reference>
<accession>A0A382UK08</accession>
<evidence type="ECO:0008006" key="2">
    <source>
        <dbReference type="Google" id="ProtNLM"/>
    </source>
</evidence>
<gene>
    <name evidence="1" type="ORF">METZ01_LOCUS387463</name>
</gene>
<evidence type="ECO:0000313" key="1">
    <source>
        <dbReference type="EMBL" id="SVD34609.1"/>
    </source>
</evidence>
<dbReference type="AlphaFoldDB" id="A0A382UK08"/>
<protein>
    <recommendedName>
        <fullName evidence="2">Glycosyltransferase subfamily 4-like N-terminal domain-containing protein</fullName>
    </recommendedName>
</protein>
<dbReference type="SUPFAM" id="SSF53756">
    <property type="entry name" value="UDP-Glycosyltransferase/glycogen phosphorylase"/>
    <property type="match status" value="1"/>
</dbReference>